<dbReference type="InterPro" id="IPR012910">
    <property type="entry name" value="Plug_dom"/>
</dbReference>
<keyword evidence="7 8" id="KW-0998">Cell outer membrane</keyword>
<dbReference type="Pfam" id="PF07715">
    <property type="entry name" value="Plug"/>
    <property type="match status" value="1"/>
</dbReference>
<evidence type="ECO:0000256" key="7">
    <source>
        <dbReference type="ARBA" id="ARBA00023237"/>
    </source>
</evidence>
<feature type="domain" description="TonB-dependent receptor plug" evidence="10">
    <location>
        <begin position="100"/>
        <end position="206"/>
    </location>
</feature>
<evidence type="ECO:0000256" key="3">
    <source>
        <dbReference type="ARBA" id="ARBA00022452"/>
    </source>
</evidence>
<reference evidence="11 12" key="1">
    <citation type="submission" date="2015-04" db="EMBL/GenBank/DDBJ databases">
        <title>Whole genome shotgun sequence of Flavihumibacter petaseus NBRC 106054.</title>
        <authorList>
            <person name="Miyazawa S."/>
            <person name="Hosoyama A."/>
            <person name="Hashimoto M."/>
            <person name="Noguchi M."/>
            <person name="Tsuchikane K."/>
            <person name="Ohji S."/>
            <person name="Yamazoe A."/>
            <person name="Ichikawa N."/>
            <person name="Kimura A."/>
            <person name="Fujita N."/>
        </authorList>
    </citation>
    <scope>NUCLEOTIDE SEQUENCE [LARGE SCALE GENOMIC DNA]</scope>
    <source>
        <strain evidence="11 12">NBRC 106054</strain>
    </source>
</reference>
<name>A0A0E9MW39_9BACT</name>
<dbReference type="InterPro" id="IPR037066">
    <property type="entry name" value="Plug_dom_sf"/>
</dbReference>
<dbReference type="GO" id="GO:0044718">
    <property type="term" value="P:siderophore transmembrane transport"/>
    <property type="evidence" value="ECO:0007669"/>
    <property type="project" value="TreeGrafter"/>
</dbReference>
<dbReference type="SUPFAM" id="SSF49464">
    <property type="entry name" value="Carboxypeptidase regulatory domain-like"/>
    <property type="match status" value="1"/>
</dbReference>
<dbReference type="Gene3D" id="2.40.170.20">
    <property type="entry name" value="TonB-dependent receptor, beta-barrel domain"/>
    <property type="match status" value="1"/>
</dbReference>
<evidence type="ECO:0000259" key="10">
    <source>
        <dbReference type="Pfam" id="PF07715"/>
    </source>
</evidence>
<dbReference type="GO" id="GO:0015344">
    <property type="term" value="F:siderophore uptake transmembrane transporter activity"/>
    <property type="evidence" value="ECO:0007669"/>
    <property type="project" value="TreeGrafter"/>
</dbReference>
<gene>
    <name evidence="11" type="ORF">FPE01S_01_09520</name>
</gene>
<comment type="subcellular location">
    <subcellularLocation>
        <location evidence="1 8">Cell outer membrane</location>
        <topology evidence="1 8">Multi-pass membrane protein</topology>
    </subcellularLocation>
</comment>
<evidence type="ECO:0000256" key="2">
    <source>
        <dbReference type="ARBA" id="ARBA00022448"/>
    </source>
</evidence>
<keyword evidence="5" id="KW-0732">Signal</keyword>
<keyword evidence="11" id="KW-0675">Receptor</keyword>
<evidence type="ECO:0000313" key="11">
    <source>
        <dbReference type="EMBL" id="GAO41937.1"/>
    </source>
</evidence>
<dbReference type="NCBIfam" id="TIGR04057">
    <property type="entry name" value="SusC_RagA_signa"/>
    <property type="match status" value="1"/>
</dbReference>
<dbReference type="InterPro" id="IPR039426">
    <property type="entry name" value="TonB-dep_rcpt-like"/>
</dbReference>
<evidence type="ECO:0000256" key="5">
    <source>
        <dbReference type="ARBA" id="ARBA00022729"/>
    </source>
</evidence>
<evidence type="ECO:0000256" key="9">
    <source>
        <dbReference type="SAM" id="MobiDB-lite"/>
    </source>
</evidence>
<dbReference type="InterPro" id="IPR023996">
    <property type="entry name" value="TonB-dep_OMP_SusC/RagA"/>
</dbReference>
<keyword evidence="3 8" id="KW-1134">Transmembrane beta strand</keyword>
<evidence type="ECO:0000313" key="12">
    <source>
        <dbReference type="Proteomes" id="UP000033121"/>
    </source>
</evidence>
<dbReference type="EMBL" id="BBWV01000001">
    <property type="protein sequence ID" value="GAO41937.1"/>
    <property type="molecule type" value="Genomic_DNA"/>
</dbReference>
<dbReference type="GO" id="GO:0009279">
    <property type="term" value="C:cell outer membrane"/>
    <property type="evidence" value="ECO:0007669"/>
    <property type="project" value="UniProtKB-SubCell"/>
</dbReference>
<dbReference type="PANTHER" id="PTHR30069:SF29">
    <property type="entry name" value="HEMOGLOBIN AND HEMOGLOBIN-HAPTOGLOBIN-BINDING PROTEIN 1-RELATED"/>
    <property type="match status" value="1"/>
</dbReference>
<dbReference type="NCBIfam" id="TIGR04056">
    <property type="entry name" value="OMP_RagA_SusC"/>
    <property type="match status" value="1"/>
</dbReference>
<comment type="similarity">
    <text evidence="8">Belongs to the TonB-dependent receptor family.</text>
</comment>
<comment type="caution">
    <text evidence="11">The sequence shown here is derived from an EMBL/GenBank/DDBJ whole genome shotgun (WGS) entry which is preliminary data.</text>
</comment>
<dbReference type="SUPFAM" id="SSF56935">
    <property type="entry name" value="Porins"/>
    <property type="match status" value="1"/>
</dbReference>
<evidence type="ECO:0000256" key="4">
    <source>
        <dbReference type="ARBA" id="ARBA00022692"/>
    </source>
</evidence>
<proteinExistence type="inferred from homology"/>
<dbReference type="Gene3D" id="2.170.130.10">
    <property type="entry name" value="TonB-dependent receptor, plug domain"/>
    <property type="match status" value="1"/>
</dbReference>
<evidence type="ECO:0000256" key="6">
    <source>
        <dbReference type="ARBA" id="ARBA00023136"/>
    </source>
</evidence>
<dbReference type="STRING" id="1220578.FPE01S_01_09520"/>
<keyword evidence="4 8" id="KW-0812">Transmembrane</keyword>
<organism evidence="11 12">
    <name type="scientific">Flavihumibacter petaseus NBRC 106054</name>
    <dbReference type="NCBI Taxonomy" id="1220578"/>
    <lineage>
        <taxon>Bacteria</taxon>
        <taxon>Pseudomonadati</taxon>
        <taxon>Bacteroidota</taxon>
        <taxon>Chitinophagia</taxon>
        <taxon>Chitinophagales</taxon>
        <taxon>Chitinophagaceae</taxon>
        <taxon>Flavihumibacter</taxon>
    </lineage>
</organism>
<accession>A0A0E9MW39</accession>
<keyword evidence="6 8" id="KW-0472">Membrane</keyword>
<dbReference type="InterPro" id="IPR036942">
    <property type="entry name" value="Beta-barrel_TonB_sf"/>
</dbReference>
<dbReference type="FunFam" id="2.170.130.10:FF:000003">
    <property type="entry name" value="SusC/RagA family TonB-linked outer membrane protein"/>
    <property type="match status" value="1"/>
</dbReference>
<evidence type="ECO:0000256" key="1">
    <source>
        <dbReference type="ARBA" id="ARBA00004571"/>
    </source>
</evidence>
<dbReference type="PROSITE" id="PS52016">
    <property type="entry name" value="TONB_DEPENDENT_REC_3"/>
    <property type="match status" value="1"/>
</dbReference>
<keyword evidence="2 8" id="KW-0813">Transport</keyword>
<dbReference type="InterPro" id="IPR023997">
    <property type="entry name" value="TonB-dep_OMP_SusC/RagA_CS"/>
</dbReference>
<dbReference type="AlphaFoldDB" id="A0A0E9MW39"/>
<dbReference type="Gene3D" id="2.60.40.1120">
    <property type="entry name" value="Carboxypeptidase-like, regulatory domain"/>
    <property type="match status" value="1"/>
</dbReference>
<dbReference type="Proteomes" id="UP000033121">
    <property type="component" value="Unassembled WGS sequence"/>
</dbReference>
<sequence length="994" mass="110626">MAGWAQSRSGPVKGIIRNDKGEPVAGATIQEKGTTNTVSSGADGQFSITVASKAALLISFTGFSPLEVKADGTQPMNLVISPEARSMNEVVVVGYGSQKKATLTGAVASVKGTDLVQSSSANVSNAIAGRVPGVIANNRSGRPGDDASTLLIRGFNSFGGGTAPLIVVDGIPDRDFSRINPSDIENITVLKDASAAIYGVRSANGVILVTTKRGKSGKATIQYDGSYGIQQLTRLPETVNAWQYMTYYNEINPNTYATEEIEKYKAGNDPNYTSTDWYNEVFRKSAPQTAHSLSVNGGNENVRYYFSGQYLDQSSNFRNSIEHYKQFNIRSNIDARISKNLKVNLDIAFRNETRNYPTYGVNSILHETRSLYPFVPVYWPNGSLSAGVANGRNPVILVTDAPGYDKPRNYILNPQAGFEWQLPFITQGLSVSGYASYDVNYRTEKIFTKPWDAYSYNKTTDTYSNQKSSTAQTSITQDERFTTASTYFIKMAYDRQFGQHNFNAFVGYEQTNSNYSQTYAFRKNLLSEQIDQIFTGSAEGQLATGAAAQDGRASVLGRLAYNYANKYMAEVSFRYNGSFNFPEENRWGMFPAVSAGWRISEEKFFRDNIRFINQLKLRGSWGKMGSDAVAQYLFLTRYQLVTNKNYYTYFGDDYALASSINLSSTPNTNITWETQDTRNIGLDATFLNNKLNFSIDYFRYLREDILAQRSASIPLYTGMSLPAENIGKSLNRGVDLSLVYNNRAGAFSYSIGGNMTYAKSKVLFRDEAANVPEWQKSEGYPIDSWLVYETNGIYHTQKEVDESVHLPGATPGDLHIKDIDGNGVITSNDRVRKYESATPKLVYGLTLAGAYKGFALNMLFSGQAMAKQMILSQMQGSLIAPPQWLYDGRWTEQTPDAQYPRAFNSNDTYNSIYADFWLRNAAFLRLKSVELSYSVPAKVYSRAGLNNLRVYVSGFNLLSFDKMKQYGVDPETNNITGVNYPQTRMFRFGINVGL</sequence>
<evidence type="ECO:0000256" key="8">
    <source>
        <dbReference type="PROSITE-ProRule" id="PRU01360"/>
    </source>
</evidence>
<dbReference type="Pfam" id="PF13715">
    <property type="entry name" value="CarbopepD_reg_2"/>
    <property type="match status" value="1"/>
</dbReference>
<dbReference type="PANTHER" id="PTHR30069">
    <property type="entry name" value="TONB-DEPENDENT OUTER MEMBRANE RECEPTOR"/>
    <property type="match status" value="1"/>
</dbReference>
<dbReference type="InterPro" id="IPR008969">
    <property type="entry name" value="CarboxyPept-like_regulatory"/>
</dbReference>
<protein>
    <submittedName>
        <fullName evidence="11">Putative TonB-dependent receptor</fullName>
    </submittedName>
</protein>
<feature type="region of interest" description="Disordered" evidence="9">
    <location>
        <begin position="1"/>
        <end position="21"/>
    </location>
</feature>
<keyword evidence="12" id="KW-1185">Reference proteome</keyword>